<dbReference type="OrthoDB" id="5958943at2759"/>
<evidence type="ECO:0000313" key="4">
    <source>
        <dbReference type="Proteomes" id="UP000027238"/>
    </source>
</evidence>
<dbReference type="SUPFAM" id="SSF56601">
    <property type="entry name" value="beta-lactamase/transpeptidase-like"/>
    <property type="match status" value="1"/>
</dbReference>
<dbReference type="eggNOG" id="ENOG502QQGR">
    <property type="taxonomic scope" value="Eukaryota"/>
</dbReference>
<evidence type="ECO:0000256" key="1">
    <source>
        <dbReference type="SAM" id="MobiDB-lite"/>
    </source>
</evidence>
<dbReference type="Proteomes" id="UP000027238">
    <property type="component" value="Unassembled WGS sequence"/>
</dbReference>
<feature type="compositionally biased region" description="Basic and acidic residues" evidence="1">
    <location>
        <begin position="440"/>
        <end position="449"/>
    </location>
</feature>
<feature type="region of interest" description="Disordered" evidence="1">
    <location>
        <begin position="429"/>
        <end position="466"/>
    </location>
</feature>
<dbReference type="Gene3D" id="3.40.710.10">
    <property type="entry name" value="DD-peptidase/beta-lactamase superfamily"/>
    <property type="match status" value="1"/>
</dbReference>
<reference evidence="4" key="1">
    <citation type="journal article" date="2014" name="Genome Announc.">
        <title>Draft genome sequence of Colletotrichum sublineola, a destructive pathogen of cultivated sorghum.</title>
        <authorList>
            <person name="Baroncelli R."/>
            <person name="Sanz-Martin J.M."/>
            <person name="Rech G.E."/>
            <person name="Sukno S.A."/>
            <person name="Thon M.R."/>
        </authorList>
    </citation>
    <scope>NUCLEOTIDE SEQUENCE [LARGE SCALE GENOMIC DNA]</scope>
    <source>
        <strain evidence="4">TX430BB</strain>
    </source>
</reference>
<feature type="domain" description="Beta-lactamase-related" evidence="2">
    <location>
        <begin position="25"/>
        <end position="389"/>
    </location>
</feature>
<sequence length="1189" mass="131404">MQFSTQTIDELKAIVENAVATGSKGVPATTVVVVDRTGAEQFAYSAGKKGISSKEAMTLDNVFWIASCTKMIVGIACMQLVEKGLLKLDDSHQLEKLCPELADIKVLDAEGKLVDKVRGITLRMLLTHTAGFGYTFFNTRLRDWSLPAGVDEFSGSIRDMVQPLLFQPGEGWEYGIGIDWAGIALERVTNTSLNEYIQTNICQPLGLQNVNMFPTPQMKAQLAYMHQKRPDGKVVTRDHILHRPLIVQSEEEIRGCFNSGGAGMFAKPQEYTREHLPHIYCCCAMLTQKLAQILKKETVDEMFTNQISKFPNFATQGLQDAKPDLSNYLPGLYPVPENIPQGWGLTFMITGGTTGRSDGTAFWAGLPNLYWWCDREHGVAGMVCTQILPFGDLSVLGLWAEVETAVYRGLGISNKRTNGVHNRQVQIRERRQASENTTLPDRKRLKSGDETESPLAGEQSKSHIGGFQPVASGSNLNYLDAELPGIPTFPSMDSQLSPNFFSSCPSALSFDSSPSVFPSSSASVSGFSDVFDLDQAESSSPNATSISGLSPVANVDMVKKTRKRSWRSQRSPTSAYSGPSDFALAQRLVVRTNSGLMTDNLMRLYHDVMEGALSCWLTEQNCPYLPLAKPARLPSLTDAPSQGSISAPSNLPNRIYQRVVKLDKSLASLGIRPLSSVEDKKATKALHLAIMAFTAQWAQGSQRSQERYEQRRMFGEDLFASGFGEDFDTTLQVSFWNQARRCLDDCAGIGSFKVALAELIFGLAQKHTDESEWDEHDLDPLGPGQNEEPAGEGSFTANRVKKILDEDGHPMYLERAARRLHVLKSRCEAFERKKKKPEENQAAGEDENAEDKATMKMVYWMAIMFDTLSAAIAERPPTISDEDSKESNMQLAVTGSSEYFSSVLDERWNDRYIIKRDQNLAPLRLPCSEEAISKELIDAAPVKVLLFRKITRMQSLFSRGASQSAIEDAIQEGLAVHRYWDMTYRPMFEDCLQNHKTLLPKIQSWYVPLLGHWLLAVMIMADCIKLLDDQHMSVPLRAAERAQAGVVGHLRRSGMWAVSDLARVSTPRDDDMGRLASYHPAVNEGALLTEPWTMVLTRSFATAGKLFLNDAAEAGKLTLPGDGSRLDLLGRCEECVKALWYLGRKSSISRQVAGILGAGLDAERSKTFNLGAGVAAYEPLAPFDSVGGF</sequence>
<dbReference type="HOGENOM" id="CLU_272018_0_0_1"/>
<dbReference type="PANTHER" id="PTHR43283">
    <property type="entry name" value="BETA-LACTAMASE-RELATED"/>
    <property type="match status" value="1"/>
</dbReference>
<dbReference type="InterPro" id="IPR050789">
    <property type="entry name" value="Diverse_Enzym_Activities"/>
</dbReference>
<dbReference type="InterPro" id="IPR001466">
    <property type="entry name" value="Beta-lactam-related"/>
</dbReference>
<keyword evidence="4" id="KW-1185">Reference proteome</keyword>
<comment type="caution">
    <text evidence="3">The sequence shown here is derived from an EMBL/GenBank/DDBJ whole genome shotgun (WGS) entry which is preliminary data.</text>
</comment>
<dbReference type="PANTHER" id="PTHR43283:SF3">
    <property type="entry name" value="BETA-LACTAMASE FAMILY PROTEIN (AFU_ORTHOLOGUE AFUA_5G07500)"/>
    <property type="match status" value="1"/>
</dbReference>
<gene>
    <name evidence="3" type="ORF">CSUB01_07038</name>
</gene>
<dbReference type="Pfam" id="PF00144">
    <property type="entry name" value="Beta-lactamase"/>
    <property type="match status" value="1"/>
</dbReference>
<evidence type="ECO:0000259" key="2">
    <source>
        <dbReference type="Pfam" id="PF00144"/>
    </source>
</evidence>
<dbReference type="STRING" id="1173701.A0A066X4Y4"/>
<dbReference type="EMBL" id="JMSE01001444">
    <property type="protein sequence ID" value="KDN61085.1"/>
    <property type="molecule type" value="Genomic_DNA"/>
</dbReference>
<feature type="region of interest" description="Disordered" evidence="1">
    <location>
        <begin position="771"/>
        <end position="795"/>
    </location>
</feature>
<dbReference type="AlphaFoldDB" id="A0A066X4Y4"/>
<evidence type="ECO:0000313" key="3">
    <source>
        <dbReference type="EMBL" id="KDN61085.1"/>
    </source>
</evidence>
<organism evidence="3 4">
    <name type="scientific">Colletotrichum sublineola</name>
    <name type="common">Sorghum anthracnose fungus</name>
    <dbReference type="NCBI Taxonomy" id="1173701"/>
    <lineage>
        <taxon>Eukaryota</taxon>
        <taxon>Fungi</taxon>
        <taxon>Dikarya</taxon>
        <taxon>Ascomycota</taxon>
        <taxon>Pezizomycotina</taxon>
        <taxon>Sordariomycetes</taxon>
        <taxon>Hypocreomycetidae</taxon>
        <taxon>Glomerellales</taxon>
        <taxon>Glomerellaceae</taxon>
        <taxon>Colletotrichum</taxon>
        <taxon>Colletotrichum graminicola species complex</taxon>
    </lineage>
</organism>
<dbReference type="InterPro" id="IPR012338">
    <property type="entry name" value="Beta-lactam/transpept-like"/>
</dbReference>
<name>A0A066X4Y4_COLSU</name>
<proteinExistence type="predicted"/>
<protein>
    <submittedName>
        <fullName evidence="3">Putative C6 zinc finger domain-containing protein</fullName>
    </submittedName>
</protein>
<accession>A0A066X4Y4</accession>